<gene>
    <name evidence="3" type="ORF">PVLDE_0904090</name>
</gene>
<feature type="compositionally biased region" description="Basic and acidic residues" evidence="2">
    <location>
        <begin position="57"/>
        <end position="66"/>
    </location>
</feature>
<feature type="compositionally biased region" description="Polar residues" evidence="2">
    <location>
        <begin position="105"/>
        <end position="116"/>
    </location>
</feature>
<dbReference type="SUPFAM" id="SSF50729">
    <property type="entry name" value="PH domain-like"/>
    <property type="match status" value="1"/>
</dbReference>
<proteinExistence type="predicted"/>
<dbReference type="InterPro" id="IPR011993">
    <property type="entry name" value="PH-like_dom_sf"/>
</dbReference>
<name>A0A6V7S7R3_PLAVN</name>
<dbReference type="Gene3D" id="2.30.29.30">
    <property type="entry name" value="Pleckstrin-homology domain (PH domain)/Phosphotyrosine-binding domain (PTB)"/>
    <property type="match status" value="1"/>
</dbReference>
<feature type="region of interest" description="Disordered" evidence="2">
    <location>
        <begin position="1"/>
        <end position="30"/>
    </location>
</feature>
<feature type="coiled-coil region" evidence="1">
    <location>
        <begin position="394"/>
        <end position="512"/>
    </location>
</feature>
<evidence type="ECO:0000256" key="2">
    <source>
        <dbReference type="SAM" id="MobiDB-lite"/>
    </source>
</evidence>
<evidence type="ECO:0000256" key="1">
    <source>
        <dbReference type="SAM" id="Coils"/>
    </source>
</evidence>
<accession>A0A6V7S7R3</accession>
<dbReference type="Proteomes" id="UP000515308">
    <property type="component" value="Chromosome PVLDE_09"/>
</dbReference>
<dbReference type="AlphaFoldDB" id="A0A6V7S7R3"/>
<reference evidence="3 4" key="1">
    <citation type="submission" date="2020-08" db="EMBL/GenBank/DDBJ databases">
        <authorList>
            <person name="Ramaprasad A."/>
        </authorList>
    </citation>
    <scope>NUCLEOTIDE SEQUENCE [LARGE SCALE GENOMIC DNA]</scope>
</reference>
<sequence>MKLKNHSDSDEDFKMNKKGEEDKDSLDPLRKLKKERELLIQWSKKLKNNNSSFLNTDKLDNEENNEKAYSSDSSLDDKKKHLKINKKKQNEENGYITESDDDKLSNSYENNNQVDNINRGKLKENDNNKKSIQIYLNDDHFDKSFPKNNVNSMHANKKKPIKIVRKKKDTTNSINIKNMKNGYSISDSSNEMSDNLSEIVGHTNLYENRNANKYKTIDTDDSNDNIQVHYQSKKKNKGKNISDEESEDNNSRWKENNYGHNIDNYIGDKKEINKKKIKLTRKFENKENINELRTLDRSEKNVKNIKNTEHHKFQHNDNISNSSISDDEYPQNDNYNHYKSTINSANTYVPIPSIVNLKDNGSSTTLYSNNDGSIENYKNNNGTILKNKEGTKFATLLKEKVNILENKKEILNDRIKDLHDNTYTLMEVKEKDNLTIQHYELLIKNLEAKYNKLFNMYQELDEHRISYVDAYKEKQTKIENLSAIMQIKSEENVKLTQEINILTKKNEEMQGQIYEYIKDAEDKEKAFNEKKEEYFKLANLFEKNKKENEQLKKEIDEKDKEINEIKKQNKILTEENENLRGKQKGIPQTIIKNNDDGEFYIPKIDNLLCIINKMMQIFKLNEEDILKYASYLKENSNIIKQKLQDNDNIYDDIIKILDTNILNPIVDIIKKRDDEYAEQNKIMQIKFDDEILKMYETNINNVELANEYIEQLRNKIIHISMQKDNIKKRTILLSNGQGRLNDKPIIKQIQKMDKGALIYKCKFHSFTHKPVLIYMKMIDNRFITWSKNIGHKKFKKKNLIDIQDITSIEYGLNSRPVYWLIEKKNKEKLKQKKIKSNEFYSNPHNINPYKSFTIFTKKRAYDFFSNDDNTIATWVVGLGALSYEYNKSSNIQSMSEFIIKKVQLKLKLYCIKKNITYTTLWKDAIKKAQKELL</sequence>
<protein>
    <recommendedName>
        <fullName evidence="5">PH domain-containing protein</fullName>
    </recommendedName>
</protein>
<feature type="coiled-coil region" evidence="1">
    <location>
        <begin position="537"/>
        <end position="582"/>
    </location>
</feature>
<dbReference type="EMBL" id="LR865371">
    <property type="protein sequence ID" value="CAD2092234.1"/>
    <property type="molecule type" value="Genomic_DNA"/>
</dbReference>
<organism evidence="3 4">
    <name type="scientific">Plasmodium vinckei lentum</name>
    <dbReference type="NCBI Taxonomy" id="138297"/>
    <lineage>
        <taxon>Eukaryota</taxon>
        <taxon>Sar</taxon>
        <taxon>Alveolata</taxon>
        <taxon>Apicomplexa</taxon>
        <taxon>Aconoidasida</taxon>
        <taxon>Haemosporida</taxon>
        <taxon>Plasmodiidae</taxon>
        <taxon>Plasmodium</taxon>
        <taxon>Plasmodium (Vinckeia)</taxon>
    </lineage>
</organism>
<feature type="region of interest" description="Disordered" evidence="2">
    <location>
        <begin position="50"/>
        <end position="124"/>
    </location>
</feature>
<dbReference type="VEuPathDB" id="PlasmoDB:PVLDE_0904090"/>
<evidence type="ECO:0008006" key="5">
    <source>
        <dbReference type="Google" id="ProtNLM"/>
    </source>
</evidence>
<feature type="region of interest" description="Disordered" evidence="2">
    <location>
        <begin position="231"/>
        <end position="255"/>
    </location>
</feature>
<evidence type="ECO:0000313" key="4">
    <source>
        <dbReference type="Proteomes" id="UP000515308"/>
    </source>
</evidence>
<evidence type="ECO:0000313" key="3">
    <source>
        <dbReference type="EMBL" id="CAD2092234.1"/>
    </source>
</evidence>
<keyword evidence="1" id="KW-0175">Coiled coil</keyword>